<dbReference type="GO" id="GO:0004553">
    <property type="term" value="F:hydrolase activity, hydrolyzing O-glycosyl compounds"/>
    <property type="evidence" value="ECO:0007669"/>
    <property type="project" value="InterPro"/>
</dbReference>
<evidence type="ECO:0000259" key="4">
    <source>
        <dbReference type="Pfam" id="PF00703"/>
    </source>
</evidence>
<sequence length="852" mass="94123">MIISDTTLPFNDGWHVRSVVDGESFTPVFLPRDAMIQTGRSADAPSGPSQAYFLGGSYLYRKTWRRPPSWIGKRIFLYFEGVYRYCQVFVNGQPAGGNSWGLTDFEIQIDRFLRGDQEVTIELHVQNEELPSARWYIGSGVLKPVWIVARNPISLRPGGVFFQTIAIEPSVRAMVTVEIDNPAGEVVDVSFSLLDDGEHEVASAELRTEGSQVSAPLDVAQPVLWSDDDPHLYTLLVKVGDESHSVLVGLRTLQWNAQSGLLVNGGRTLLRGACIHHDSGILGGVTLPDYELWRVKILKANGYNAIRSSHNPAPEALLHACDVHGLYVVDEYHDYWYSRKSSHDDAPSFADRWEVEIDAMVRKARNHPSVIMYSIGNELMEPKSVYGLETARRLVERVRLSDSTRPVTAAINLMLAAIGWPSKRTGDVNVQPPSGEAWNLDSTSINALFAFIHFIVKNLPRLPRADLVTKDLFHLVDVSGYNYGEVRFPTDVRLHPDRILLGTETLPDDISWNWSQVESLPSLIGDFMWTGWDYLGESGMADWVYDSSTGSFQKPYPQISAGCGAVDLIGVPGHTAYLAQAAWHLLSGPAITVRPPHLIDKKTFRSPWRKTDAEHSWSWKGCAGKRAEIYVVSDDEEVEVLLNGTSLGKKQVGTYPSRLSPSTVAIGVIGVVSAMLVPSWAYALSTLAGTAVFSIYTLRPPGRRYGNLARFNTTYYPGEIVAIGYRQGRQTSQTALRSAKEARLKLVLENKTIRANGMDLAFIRVLLCDEHGTVEMLDDDLVTLSVTGPARLEGFGSGARKTHERYDDNVHTTWHGQALAIVRAGTEPGIVTVVANSDSHGAGSVVLEQTRG</sequence>
<dbReference type="InterPro" id="IPR006101">
    <property type="entry name" value="Glyco_hydro_2"/>
</dbReference>
<keyword evidence="2" id="KW-0378">Hydrolase</keyword>
<dbReference type="Pfam" id="PF18565">
    <property type="entry name" value="Glyco_hydro2_C5"/>
    <property type="match status" value="1"/>
</dbReference>
<proteinExistence type="inferred from homology"/>
<evidence type="ECO:0000313" key="7">
    <source>
        <dbReference type="EMBL" id="SMQ51417.1"/>
    </source>
</evidence>
<organism evidence="7 8">
    <name type="scientific">Zymoseptoria tritici (strain ST99CH_3D7)</name>
    <dbReference type="NCBI Taxonomy" id="1276538"/>
    <lineage>
        <taxon>Eukaryota</taxon>
        <taxon>Fungi</taxon>
        <taxon>Dikarya</taxon>
        <taxon>Ascomycota</taxon>
        <taxon>Pezizomycotina</taxon>
        <taxon>Dothideomycetes</taxon>
        <taxon>Dothideomycetidae</taxon>
        <taxon>Mycosphaerellales</taxon>
        <taxon>Mycosphaerellaceae</taxon>
        <taxon>Zymoseptoria</taxon>
    </lineage>
</organism>
<reference evidence="7 8" key="1">
    <citation type="submission" date="2016-06" db="EMBL/GenBank/DDBJ databases">
        <authorList>
            <person name="Kjaerup R.B."/>
            <person name="Dalgaard T.S."/>
            <person name="Juul-Madsen H.R."/>
        </authorList>
    </citation>
    <scope>NUCLEOTIDE SEQUENCE [LARGE SCALE GENOMIC DNA]</scope>
</reference>
<evidence type="ECO:0000259" key="6">
    <source>
        <dbReference type="Pfam" id="PF18565"/>
    </source>
</evidence>
<dbReference type="SUPFAM" id="SSF49303">
    <property type="entry name" value="beta-Galactosidase/glucuronidase domain"/>
    <property type="match status" value="1"/>
</dbReference>
<dbReference type="Gene3D" id="3.20.20.80">
    <property type="entry name" value="Glycosidases"/>
    <property type="match status" value="1"/>
</dbReference>
<feature type="domain" description="Glycoside hydrolase family 2" evidence="6">
    <location>
        <begin position="744"/>
        <end position="843"/>
    </location>
</feature>
<dbReference type="InterPro" id="IPR008979">
    <property type="entry name" value="Galactose-bd-like_sf"/>
</dbReference>
<dbReference type="EMBL" id="LT853697">
    <property type="protein sequence ID" value="SMQ51417.1"/>
    <property type="molecule type" value="Genomic_DNA"/>
</dbReference>
<evidence type="ECO:0000256" key="2">
    <source>
        <dbReference type="ARBA" id="ARBA00022801"/>
    </source>
</evidence>
<dbReference type="AlphaFoldDB" id="A0A1X7RWT3"/>
<dbReference type="InterPro" id="IPR006102">
    <property type="entry name" value="Ig-like_GH2"/>
</dbReference>
<dbReference type="InterPro" id="IPR017853">
    <property type="entry name" value="GH"/>
</dbReference>
<dbReference type="Proteomes" id="UP000215127">
    <property type="component" value="Chromosome 6"/>
</dbReference>
<accession>A0A1X7RWT3</accession>
<dbReference type="InterPro" id="IPR036156">
    <property type="entry name" value="Beta-gal/glucu_dom_sf"/>
</dbReference>
<dbReference type="Gene3D" id="2.60.120.260">
    <property type="entry name" value="Galactose-binding domain-like"/>
    <property type="match status" value="1"/>
</dbReference>
<evidence type="ECO:0000313" key="8">
    <source>
        <dbReference type="Proteomes" id="UP000215127"/>
    </source>
</evidence>
<dbReference type="GO" id="GO:0005975">
    <property type="term" value="P:carbohydrate metabolic process"/>
    <property type="evidence" value="ECO:0007669"/>
    <property type="project" value="InterPro"/>
</dbReference>
<dbReference type="InterPro" id="IPR040605">
    <property type="entry name" value="Glyco_hydro2_dom5"/>
</dbReference>
<feature type="domain" description="Glycoside hydrolase family 2 immunoglobulin-like beta-sandwich" evidence="4">
    <location>
        <begin position="171"/>
        <end position="244"/>
    </location>
</feature>
<dbReference type="SUPFAM" id="SSF51445">
    <property type="entry name" value="(Trans)glycosidases"/>
    <property type="match status" value="1"/>
</dbReference>
<comment type="similarity">
    <text evidence="1">Belongs to the glycosyl hydrolase 2 family.</text>
</comment>
<evidence type="ECO:0008006" key="9">
    <source>
        <dbReference type="Google" id="ProtNLM"/>
    </source>
</evidence>
<dbReference type="Gene3D" id="2.60.40.10">
    <property type="entry name" value="Immunoglobulins"/>
    <property type="match status" value="3"/>
</dbReference>
<feature type="domain" description="Glycoside hydrolase family 2 catalytic" evidence="5">
    <location>
        <begin position="259"/>
        <end position="409"/>
    </location>
</feature>
<protein>
    <recommendedName>
        <fullName evidence="9">Beta-galactosidase</fullName>
    </recommendedName>
</protein>
<keyword evidence="8" id="KW-1185">Reference proteome</keyword>
<evidence type="ECO:0000256" key="3">
    <source>
        <dbReference type="ARBA" id="ARBA00023295"/>
    </source>
</evidence>
<dbReference type="PRINTS" id="PR00132">
    <property type="entry name" value="GLHYDRLASE2"/>
</dbReference>
<dbReference type="Pfam" id="PF00703">
    <property type="entry name" value="Glyco_hydro_2"/>
    <property type="match status" value="1"/>
</dbReference>
<dbReference type="InterPro" id="IPR051913">
    <property type="entry name" value="GH2_Domain-Containing"/>
</dbReference>
<evidence type="ECO:0000256" key="1">
    <source>
        <dbReference type="ARBA" id="ARBA00007401"/>
    </source>
</evidence>
<keyword evidence="3" id="KW-0326">Glycosidase</keyword>
<dbReference type="PANTHER" id="PTHR42732:SF1">
    <property type="entry name" value="BETA-MANNOSIDASE"/>
    <property type="match status" value="1"/>
</dbReference>
<dbReference type="InterPro" id="IPR013783">
    <property type="entry name" value="Ig-like_fold"/>
</dbReference>
<dbReference type="Pfam" id="PF02836">
    <property type="entry name" value="Glyco_hydro_2_C"/>
    <property type="match status" value="1"/>
</dbReference>
<gene>
    <name evidence="7" type="ORF">ZT3D7_G6570</name>
</gene>
<dbReference type="InterPro" id="IPR006103">
    <property type="entry name" value="Glyco_hydro_2_cat"/>
</dbReference>
<dbReference type="PANTHER" id="PTHR42732">
    <property type="entry name" value="BETA-GALACTOSIDASE"/>
    <property type="match status" value="1"/>
</dbReference>
<dbReference type="SUPFAM" id="SSF49785">
    <property type="entry name" value="Galactose-binding domain-like"/>
    <property type="match status" value="1"/>
</dbReference>
<evidence type="ECO:0000259" key="5">
    <source>
        <dbReference type="Pfam" id="PF02836"/>
    </source>
</evidence>
<name>A0A1X7RWT3_ZYMT9</name>
<dbReference type="STRING" id="1276538.A0A1X7RWT3"/>